<feature type="compositionally biased region" description="Low complexity" evidence="1">
    <location>
        <begin position="87"/>
        <end position="97"/>
    </location>
</feature>
<accession>A0A0C3PWD4</accession>
<evidence type="ECO:0000313" key="2">
    <source>
        <dbReference type="EMBL" id="KIO13229.1"/>
    </source>
</evidence>
<proteinExistence type="predicted"/>
<dbReference type="HOGENOM" id="CLU_918778_0_0_1"/>
<keyword evidence="3" id="KW-1185">Reference proteome</keyword>
<feature type="region of interest" description="Disordered" evidence="1">
    <location>
        <begin position="70"/>
        <end position="97"/>
    </location>
</feature>
<evidence type="ECO:0000256" key="1">
    <source>
        <dbReference type="SAM" id="MobiDB-lite"/>
    </source>
</evidence>
<dbReference type="EMBL" id="KN831946">
    <property type="protein sequence ID" value="KIO13229.1"/>
    <property type="molecule type" value="Genomic_DNA"/>
</dbReference>
<reference evidence="3" key="2">
    <citation type="submission" date="2015-01" db="EMBL/GenBank/DDBJ databases">
        <title>Evolutionary Origins and Diversification of the Mycorrhizal Mutualists.</title>
        <authorList>
            <consortium name="DOE Joint Genome Institute"/>
            <consortium name="Mycorrhizal Genomics Consortium"/>
            <person name="Kohler A."/>
            <person name="Kuo A."/>
            <person name="Nagy L.G."/>
            <person name="Floudas D."/>
            <person name="Copeland A."/>
            <person name="Barry K.W."/>
            <person name="Cichocki N."/>
            <person name="Veneault-Fourrey C."/>
            <person name="LaButti K."/>
            <person name="Lindquist E.A."/>
            <person name="Lipzen A."/>
            <person name="Lundell T."/>
            <person name="Morin E."/>
            <person name="Murat C."/>
            <person name="Riley R."/>
            <person name="Ohm R."/>
            <person name="Sun H."/>
            <person name="Tunlid A."/>
            <person name="Henrissat B."/>
            <person name="Grigoriev I.V."/>
            <person name="Hibbett D.S."/>
            <person name="Martin F."/>
        </authorList>
    </citation>
    <scope>NUCLEOTIDE SEQUENCE [LARGE SCALE GENOMIC DNA]</scope>
    <source>
        <strain evidence="3">Marx 270</strain>
    </source>
</reference>
<dbReference type="InParanoid" id="A0A0C3PWD4"/>
<dbReference type="STRING" id="870435.A0A0C3PWD4"/>
<organism evidence="2 3">
    <name type="scientific">Pisolithus tinctorius Marx 270</name>
    <dbReference type="NCBI Taxonomy" id="870435"/>
    <lineage>
        <taxon>Eukaryota</taxon>
        <taxon>Fungi</taxon>
        <taxon>Dikarya</taxon>
        <taxon>Basidiomycota</taxon>
        <taxon>Agaricomycotina</taxon>
        <taxon>Agaricomycetes</taxon>
        <taxon>Agaricomycetidae</taxon>
        <taxon>Boletales</taxon>
        <taxon>Sclerodermatineae</taxon>
        <taxon>Pisolithaceae</taxon>
        <taxon>Pisolithus</taxon>
    </lineage>
</organism>
<dbReference type="OrthoDB" id="3244253at2759"/>
<reference evidence="2 3" key="1">
    <citation type="submission" date="2014-04" db="EMBL/GenBank/DDBJ databases">
        <authorList>
            <consortium name="DOE Joint Genome Institute"/>
            <person name="Kuo A."/>
            <person name="Kohler A."/>
            <person name="Costa M.D."/>
            <person name="Nagy L.G."/>
            <person name="Floudas D."/>
            <person name="Copeland A."/>
            <person name="Barry K.W."/>
            <person name="Cichocki N."/>
            <person name="Veneault-Fourrey C."/>
            <person name="LaButti K."/>
            <person name="Lindquist E.A."/>
            <person name="Lipzen A."/>
            <person name="Lundell T."/>
            <person name="Morin E."/>
            <person name="Murat C."/>
            <person name="Sun H."/>
            <person name="Tunlid A."/>
            <person name="Henrissat B."/>
            <person name="Grigoriev I.V."/>
            <person name="Hibbett D.S."/>
            <person name="Martin F."/>
            <person name="Nordberg H.P."/>
            <person name="Cantor M.N."/>
            <person name="Hua S.X."/>
        </authorList>
    </citation>
    <scope>NUCLEOTIDE SEQUENCE [LARGE SCALE GENOMIC DNA]</scope>
    <source>
        <strain evidence="2 3">Marx 270</strain>
    </source>
</reference>
<sequence length="278" mass="29428">MSPLSPAPLAHPSAGSHLVLPHYFATSSSLSTTVLTPASTAVCGTSAGLFVAVVALLSWKWRCWDQGAPREQPRHRRVLTKKAKPPSSEAEMASASSATANTFQPIVTDAATTDKDQSVDAATVIHPTLPVASRPTSLQILPPRPLRSAARMESRFPPAVHLHRGLSYKASTITSSSVYSTQSGEEHRVQVPPSVIVAALGPHLEQGLSADYQGLALTRRPTYGSSQLAAISKTPNEAGLSPQMNRLSHLSAESLYLNMQLVDPALMTVPIGLAYGGE</sequence>
<dbReference type="AlphaFoldDB" id="A0A0C3PWD4"/>
<dbReference type="Proteomes" id="UP000054217">
    <property type="component" value="Unassembled WGS sequence"/>
</dbReference>
<feature type="compositionally biased region" description="Basic residues" evidence="1">
    <location>
        <begin position="73"/>
        <end position="84"/>
    </location>
</feature>
<name>A0A0C3PWD4_PISTI</name>
<protein>
    <submittedName>
        <fullName evidence="2">Uncharacterized protein</fullName>
    </submittedName>
</protein>
<evidence type="ECO:0000313" key="3">
    <source>
        <dbReference type="Proteomes" id="UP000054217"/>
    </source>
</evidence>
<gene>
    <name evidence="2" type="ORF">M404DRAFT_992781</name>
</gene>